<protein>
    <submittedName>
        <fullName evidence="1">Uncharacterized protein</fullName>
    </submittedName>
</protein>
<gene>
    <name evidence="1" type="ORF">SAMN04515677_102190</name>
</gene>
<accession>A0A1G9KLZ4</accession>
<dbReference type="AlphaFoldDB" id="A0A1G9KLZ4"/>
<evidence type="ECO:0000313" key="1">
    <source>
        <dbReference type="EMBL" id="SDL50405.1"/>
    </source>
</evidence>
<reference evidence="1 2" key="1">
    <citation type="submission" date="2016-10" db="EMBL/GenBank/DDBJ databases">
        <authorList>
            <person name="de Groot N.N."/>
        </authorList>
    </citation>
    <scope>NUCLEOTIDE SEQUENCE [LARGE SCALE GENOMIC DNA]</scope>
    <source>
        <strain evidence="1 2">DSM 797</strain>
    </source>
</reference>
<name>A0A1G9KLZ4_9FIRM</name>
<evidence type="ECO:0000313" key="2">
    <source>
        <dbReference type="Proteomes" id="UP000199068"/>
    </source>
</evidence>
<dbReference type="Proteomes" id="UP000199068">
    <property type="component" value="Unassembled WGS sequence"/>
</dbReference>
<dbReference type="RefSeq" id="WP_092723198.1">
    <property type="nucleotide sequence ID" value="NZ_FNGW01000002.1"/>
</dbReference>
<dbReference type="EMBL" id="FNGW01000002">
    <property type="protein sequence ID" value="SDL50405.1"/>
    <property type="molecule type" value="Genomic_DNA"/>
</dbReference>
<keyword evidence="2" id="KW-1185">Reference proteome</keyword>
<organism evidence="1 2">
    <name type="scientific">Romboutsia lituseburensis DSM 797</name>
    <dbReference type="NCBI Taxonomy" id="1121325"/>
    <lineage>
        <taxon>Bacteria</taxon>
        <taxon>Bacillati</taxon>
        <taxon>Bacillota</taxon>
        <taxon>Clostridia</taxon>
        <taxon>Peptostreptococcales</taxon>
        <taxon>Peptostreptococcaceae</taxon>
        <taxon>Romboutsia</taxon>
    </lineage>
</organism>
<sequence length="327" mass="38532">MLKNKKRLICTAILGVICISLYFDKKQSSTDTVIMGGKYIKEFCMENDKEVDNQEDYYSLERFFRPSSSKIINDRIEKSLYEMYGNKPNEVKIDKNMLKTPEDTIINYFSVLREAANPLYNTNTGCGTMGDAKGPYPVAYNFLTDEYRKKMDYNKYVKSFENKLHINLVKLNRVPGDKNNPNDIKYFVEIEVIEGSKEKKGLFAYYYGYIHLENLGDIYKIKDMVYNDENYLCAPYHGWSYDAKSFLEIEYGDWCSLIDSEIKIEEDGYEKKAYFKDKNNNEYYVLFYQLTNGVDLKIADYKKDKNGEWKVIYIEPEKCLDKNKVKN</sequence>
<proteinExistence type="predicted"/>